<proteinExistence type="predicted"/>
<keyword evidence="2" id="KW-1185">Reference proteome</keyword>
<dbReference type="STRING" id="289370.SAMN05216602_2238"/>
<dbReference type="Proteomes" id="UP000183018">
    <property type="component" value="Unassembled WGS sequence"/>
</dbReference>
<accession>A0A1I3K2S1</accession>
<reference evidence="2" key="1">
    <citation type="submission" date="2016-10" db="EMBL/GenBank/DDBJ databases">
        <authorList>
            <person name="Varghese N."/>
            <person name="Submissions S."/>
        </authorList>
    </citation>
    <scope>NUCLEOTIDE SEQUENCE [LARGE SCALE GENOMIC DNA]</scope>
    <source>
        <strain evidence="2">LMG 22563</strain>
    </source>
</reference>
<protein>
    <submittedName>
        <fullName evidence="1">Uncharacterized protein</fullName>
    </submittedName>
</protein>
<name>A0A1I3K2S1_9GAMM</name>
<evidence type="ECO:0000313" key="2">
    <source>
        <dbReference type="Proteomes" id="UP000183018"/>
    </source>
</evidence>
<dbReference type="EMBL" id="FORC01000002">
    <property type="protein sequence ID" value="SFI66772.1"/>
    <property type="molecule type" value="Genomic_DNA"/>
</dbReference>
<gene>
    <name evidence="1" type="ORF">SAMN05216602_2238</name>
</gene>
<evidence type="ECO:0000313" key="1">
    <source>
        <dbReference type="EMBL" id="SFI66772.1"/>
    </source>
</evidence>
<dbReference type="AlphaFoldDB" id="A0A1I3K2S1"/>
<organism evidence="1 2">
    <name type="scientific">Phytopseudomonas argentinensis</name>
    <dbReference type="NCBI Taxonomy" id="289370"/>
    <lineage>
        <taxon>Bacteria</taxon>
        <taxon>Pseudomonadati</taxon>
        <taxon>Pseudomonadota</taxon>
        <taxon>Gammaproteobacteria</taxon>
        <taxon>Pseudomonadales</taxon>
        <taxon>Pseudomonadaceae</taxon>
        <taxon>Phytopseudomonas</taxon>
    </lineage>
</organism>
<sequence length="51" mass="5855">MLWERAMRANRGRGLGVPARSHRVLPNRCHRFVTFEMSRPGGDPLQLGNRP</sequence>